<dbReference type="PROSITE" id="PS51077">
    <property type="entry name" value="HTH_ICLR"/>
    <property type="match status" value="1"/>
</dbReference>
<reference evidence="9 10" key="1">
    <citation type="submission" date="2018-10" db="EMBL/GenBank/DDBJ databases">
        <title>Aeromicrobium sp. 9W16Y-2 whole genome shotgun sequence.</title>
        <authorList>
            <person name="Li F."/>
        </authorList>
    </citation>
    <scope>NUCLEOTIDE SEQUENCE [LARGE SCALE GENOMIC DNA]</scope>
    <source>
        <strain evidence="9 10">9W16Y-2</strain>
    </source>
</reference>
<dbReference type="RefSeq" id="WP_121792838.1">
    <property type="nucleotide sequence ID" value="NZ_RDBF01000001.1"/>
</dbReference>
<dbReference type="Gene3D" id="3.30.450.40">
    <property type="match status" value="1"/>
</dbReference>
<evidence type="ECO:0000256" key="4">
    <source>
        <dbReference type="ARBA" id="ARBA00023163"/>
    </source>
</evidence>
<dbReference type="InterPro" id="IPR012794">
    <property type="entry name" value="PcaR_PcaU"/>
</dbReference>
<dbReference type="Gene3D" id="1.10.10.10">
    <property type="entry name" value="Winged helix-like DNA-binding domain superfamily/Winged helix DNA-binding domain"/>
    <property type="match status" value="1"/>
</dbReference>
<gene>
    <name evidence="9" type="ORF">D9V41_01995</name>
</gene>
<dbReference type="SUPFAM" id="SSF46785">
    <property type="entry name" value="Winged helix' DNA-binding domain"/>
    <property type="match status" value="1"/>
</dbReference>
<organism evidence="9 10">
    <name type="scientific">Aeromicrobium phragmitis</name>
    <dbReference type="NCBI Taxonomy" id="2478914"/>
    <lineage>
        <taxon>Bacteria</taxon>
        <taxon>Bacillati</taxon>
        <taxon>Actinomycetota</taxon>
        <taxon>Actinomycetes</taxon>
        <taxon>Propionibacteriales</taxon>
        <taxon>Nocardioidaceae</taxon>
        <taxon>Aeromicrobium</taxon>
    </lineage>
</organism>
<evidence type="ECO:0000313" key="9">
    <source>
        <dbReference type="EMBL" id="RLV57430.1"/>
    </source>
</evidence>
<evidence type="ECO:0000313" key="10">
    <source>
        <dbReference type="Proteomes" id="UP000282515"/>
    </source>
</evidence>
<evidence type="ECO:0000256" key="5">
    <source>
        <dbReference type="ARBA" id="ARBA00058938"/>
    </source>
</evidence>
<dbReference type="PANTHER" id="PTHR30136:SF34">
    <property type="entry name" value="TRANSCRIPTIONAL REGULATOR"/>
    <property type="match status" value="1"/>
</dbReference>
<evidence type="ECO:0000256" key="3">
    <source>
        <dbReference type="ARBA" id="ARBA00023125"/>
    </source>
</evidence>
<comment type="function">
    <text evidence="5">May be an activator protein for the gylABX operon.</text>
</comment>
<dbReference type="GO" id="GO:0006071">
    <property type="term" value="P:glycerol metabolic process"/>
    <property type="evidence" value="ECO:0007669"/>
    <property type="project" value="UniProtKB-KW"/>
</dbReference>
<dbReference type="NCBIfam" id="TIGR02431">
    <property type="entry name" value="pcaR_pcaU"/>
    <property type="match status" value="1"/>
</dbReference>
<keyword evidence="2" id="KW-0805">Transcription regulation</keyword>
<feature type="domain" description="HTH iclR-type" evidence="7">
    <location>
        <begin position="9"/>
        <end position="69"/>
    </location>
</feature>
<proteinExistence type="predicted"/>
<dbReference type="Pfam" id="PF09339">
    <property type="entry name" value="HTH_IclR"/>
    <property type="match status" value="1"/>
</dbReference>
<dbReference type="Pfam" id="PF01614">
    <property type="entry name" value="IclR_C"/>
    <property type="match status" value="1"/>
</dbReference>
<evidence type="ECO:0000259" key="7">
    <source>
        <dbReference type="PROSITE" id="PS51077"/>
    </source>
</evidence>
<dbReference type="GO" id="GO:0045892">
    <property type="term" value="P:negative regulation of DNA-templated transcription"/>
    <property type="evidence" value="ECO:0007669"/>
    <property type="project" value="TreeGrafter"/>
</dbReference>
<dbReference type="GO" id="GO:0045893">
    <property type="term" value="P:positive regulation of DNA-templated transcription"/>
    <property type="evidence" value="ECO:0007669"/>
    <property type="project" value="InterPro"/>
</dbReference>
<evidence type="ECO:0000256" key="2">
    <source>
        <dbReference type="ARBA" id="ARBA00023015"/>
    </source>
</evidence>
<dbReference type="InterPro" id="IPR050707">
    <property type="entry name" value="HTH_MetabolicPath_Reg"/>
</dbReference>
<dbReference type="PANTHER" id="PTHR30136">
    <property type="entry name" value="HELIX-TURN-HELIX TRANSCRIPTIONAL REGULATOR, ICLR FAMILY"/>
    <property type="match status" value="1"/>
</dbReference>
<keyword evidence="1" id="KW-0319">Glycerol metabolism</keyword>
<dbReference type="InterPro" id="IPR036390">
    <property type="entry name" value="WH_DNA-bd_sf"/>
</dbReference>
<keyword evidence="4" id="KW-0804">Transcription</keyword>
<dbReference type="InterPro" id="IPR005471">
    <property type="entry name" value="Tscrpt_reg_IclR_N"/>
</dbReference>
<dbReference type="Proteomes" id="UP000282515">
    <property type="component" value="Unassembled WGS sequence"/>
</dbReference>
<protein>
    <recommendedName>
        <fullName evidence="6">Glycerol operon regulatory protein</fullName>
    </recommendedName>
</protein>
<dbReference type="AlphaFoldDB" id="A0A3L8PQ25"/>
<dbReference type="InterPro" id="IPR036388">
    <property type="entry name" value="WH-like_DNA-bd_sf"/>
</dbReference>
<dbReference type="GO" id="GO:0046278">
    <property type="term" value="P:3,4-dihydroxybenzoate metabolic process"/>
    <property type="evidence" value="ECO:0007669"/>
    <property type="project" value="InterPro"/>
</dbReference>
<name>A0A3L8PQ25_9ACTN</name>
<dbReference type="OrthoDB" id="4068713at2"/>
<feature type="domain" description="IclR-ED" evidence="8">
    <location>
        <begin position="70"/>
        <end position="252"/>
    </location>
</feature>
<dbReference type="InterPro" id="IPR029016">
    <property type="entry name" value="GAF-like_dom_sf"/>
</dbReference>
<evidence type="ECO:0000256" key="1">
    <source>
        <dbReference type="ARBA" id="ARBA00022798"/>
    </source>
</evidence>
<dbReference type="FunFam" id="1.10.10.10:FF:000056">
    <property type="entry name" value="IclR family transcriptional regulator"/>
    <property type="match status" value="1"/>
</dbReference>
<dbReference type="SUPFAM" id="SSF55781">
    <property type="entry name" value="GAF domain-like"/>
    <property type="match status" value="1"/>
</dbReference>
<dbReference type="PROSITE" id="PS51078">
    <property type="entry name" value="ICLR_ED"/>
    <property type="match status" value="1"/>
</dbReference>
<comment type="caution">
    <text evidence="9">The sequence shown here is derived from an EMBL/GenBank/DDBJ whole genome shotgun (WGS) entry which is preliminary data.</text>
</comment>
<accession>A0A3L8PQ25</accession>
<dbReference type="GO" id="GO:0003677">
    <property type="term" value="F:DNA binding"/>
    <property type="evidence" value="ECO:0007669"/>
    <property type="project" value="UniProtKB-KW"/>
</dbReference>
<evidence type="ECO:0000259" key="8">
    <source>
        <dbReference type="PROSITE" id="PS51078"/>
    </source>
</evidence>
<keyword evidence="10" id="KW-1185">Reference proteome</keyword>
<dbReference type="GO" id="GO:0003700">
    <property type="term" value="F:DNA-binding transcription factor activity"/>
    <property type="evidence" value="ECO:0007669"/>
    <property type="project" value="TreeGrafter"/>
</dbReference>
<keyword evidence="3" id="KW-0238">DNA-binding</keyword>
<dbReference type="InterPro" id="IPR014757">
    <property type="entry name" value="Tscrpt_reg_IclR_C"/>
</dbReference>
<dbReference type="EMBL" id="RDBF01000001">
    <property type="protein sequence ID" value="RLV57430.1"/>
    <property type="molecule type" value="Genomic_DNA"/>
</dbReference>
<sequence>MNSPGDQFVQSLARGLAVITAFDTEHPEMSLTEVAQRTGFSRATARRFLHTLVELGYMRTAGKTFALTPQVMRLGTAYLSGLGLPQLAQPHLERMSATLGESTSAAVLDGTEIVYVARVATRRIMSVGITVGTRFPAYATSMGRVLLAALDGPALDAYFAEATLVPRTPRTLHTEPALRDEIARVRERGWCLVDQELERGLTSMAAPVRDRDGATVAAVNISMTHTDTGEGHQEALAALLECAAAVSDDVAEHGLN</sequence>
<evidence type="ECO:0000256" key="6">
    <source>
        <dbReference type="ARBA" id="ARBA00070406"/>
    </source>
</evidence>
<dbReference type="SMART" id="SM00346">
    <property type="entry name" value="HTH_ICLR"/>
    <property type="match status" value="1"/>
</dbReference>